<dbReference type="EMBL" id="CADCVS010000367">
    <property type="protein sequence ID" value="CAA9517668.1"/>
    <property type="molecule type" value="Genomic_DNA"/>
</dbReference>
<gene>
    <name evidence="2" type="ORF">AVDCRST_MAG30-2858</name>
</gene>
<name>A0A6J4TAJ5_9ACTN</name>
<keyword evidence="2" id="KW-0830">Ubiquinone</keyword>
<reference evidence="2" key="1">
    <citation type="submission" date="2020-02" db="EMBL/GenBank/DDBJ databases">
        <authorList>
            <person name="Meier V. D."/>
        </authorList>
    </citation>
    <scope>NUCLEOTIDE SEQUENCE</scope>
    <source>
        <strain evidence="2">AVDCRST_MAG30</strain>
    </source>
</reference>
<keyword evidence="2" id="KW-0560">Oxidoreductase</keyword>
<feature type="region of interest" description="Disordered" evidence="1">
    <location>
        <begin position="1"/>
        <end position="38"/>
    </location>
</feature>
<feature type="region of interest" description="Disordered" evidence="1">
    <location>
        <begin position="71"/>
        <end position="95"/>
    </location>
</feature>
<feature type="non-terminal residue" evidence="2">
    <location>
        <position position="119"/>
    </location>
</feature>
<feature type="compositionally biased region" description="Basic and acidic residues" evidence="1">
    <location>
        <begin position="9"/>
        <end position="38"/>
    </location>
</feature>
<accession>A0A6J4TAJ5</accession>
<dbReference type="AlphaFoldDB" id="A0A6J4TAJ5"/>
<evidence type="ECO:0000256" key="1">
    <source>
        <dbReference type="SAM" id="MobiDB-lite"/>
    </source>
</evidence>
<feature type="non-terminal residue" evidence="2">
    <location>
        <position position="1"/>
    </location>
</feature>
<dbReference type="EC" id="1.6.5.3" evidence="2"/>
<dbReference type="GO" id="GO:0016491">
    <property type="term" value="F:oxidoreductase activity"/>
    <property type="evidence" value="ECO:0007669"/>
    <property type="project" value="UniProtKB-KW"/>
</dbReference>
<sequence>DSQLPASADLRRARDLPRRGLRRDQLGRRREVQGARGEVRSLRERPALRRAAGLPLRHLVLPDRDAVHPVRHRGHLPLSRRGPAQGVRDLRARGGRRVRRAAVRRVHLRVEARSPRMEI</sequence>
<evidence type="ECO:0000313" key="2">
    <source>
        <dbReference type="EMBL" id="CAA9517668.1"/>
    </source>
</evidence>
<proteinExistence type="predicted"/>
<organism evidence="2">
    <name type="scientific">uncultured Solirubrobacteraceae bacterium</name>
    <dbReference type="NCBI Taxonomy" id="1162706"/>
    <lineage>
        <taxon>Bacteria</taxon>
        <taxon>Bacillati</taxon>
        <taxon>Actinomycetota</taxon>
        <taxon>Thermoleophilia</taxon>
        <taxon>Solirubrobacterales</taxon>
        <taxon>Solirubrobacteraceae</taxon>
        <taxon>environmental samples</taxon>
    </lineage>
</organism>
<protein>
    <submittedName>
        <fullName evidence="2">NADH ubiquinone oxidoreductase chain A</fullName>
        <ecNumber evidence="2">1.6.5.3</ecNumber>
    </submittedName>
</protein>